<feature type="site" description="Contributes to redox potential value" evidence="7">
    <location>
        <position position="34"/>
    </location>
</feature>
<dbReference type="PANTHER" id="PTHR45663">
    <property type="entry name" value="GEO12009P1"/>
    <property type="match status" value="1"/>
</dbReference>
<dbReference type="AlphaFoldDB" id="A0A3G1KYW5"/>
<protein>
    <recommendedName>
        <fullName evidence="6">Thioredoxin</fullName>
    </recommendedName>
</protein>
<gene>
    <name evidence="10" type="ORF">DCMF_25620</name>
</gene>
<keyword evidence="5 8" id="KW-0676">Redox-active center</keyword>
<dbReference type="NCBIfam" id="NF047697">
    <property type="entry name" value="ThioredTrxAClost"/>
    <property type="match status" value="1"/>
</dbReference>
<feature type="domain" description="Thioredoxin" evidence="9">
    <location>
        <begin position="1"/>
        <end position="107"/>
    </location>
</feature>
<dbReference type="SUPFAM" id="SSF52833">
    <property type="entry name" value="Thioredoxin-like"/>
    <property type="match status" value="1"/>
</dbReference>
<evidence type="ECO:0000313" key="10">
    <source>
        <dbReference type="EMBL" id="ATW27683.1"/>
    </source>
</evidence>
<keyword evidence="3" id="KW-0249">Electron transport</keyword>
<dbReference type="Pfam" id="PF00085">
    <property type="entry name" value="Thioredoxin"/>
    <property type="match status" value="1"/>
</dbReference>
<evidence type="ECO:0000256" key="7">
    <source>
        <dbReference type="PIRSR" id="PIRSR000077-1"/>
    </source>
</evidence>
<name>A0A3G1KYW5_FORW1</name>
<dbReference type="InterPro" id="IPR013766">
    <property type="entry name" value="Thioredoxin_domain"/>
</dbReference>
<reference evidence="10 11" key="1">
    <citation type="submission" date="2016-10" db="EMBL/GenBank/DDBJ databases">
        <title>Complete Genome Sequence of Peptococcaceae strain DCMF.</title>
        <authorList>
            <person name="Edwards R.J."/>
            <person name="Holland S.I."/>
            <person name="Deshpande N.P."/>
            <person name="Wong Y.K."/>
            <person name="Ertan H."/>
            <person name="Manefield M."/>
            <person name="Russell T.L."/>
            <person name="Lee M.J."/>
        </authorList>
    </citation>
    <scope>NUCLEOTIDE SEQUENCE [LARGE SCALE GENOMIC DNA]</scope>
    <source>
        <strain evidence="10 11">DCMF</strain>
    </source>
</reference>
<evidence type="ECO:0000256" key="6">
    <source>
        <dbReference type="PIRNR" id="PIRNR000077"/>
    </source>
</evidence>
<dbReference type="PROSITE" id="PS51352">
    <property type="entry name" value="THIOREDOXIN_2"/>
    <property type="match status" value="1"/>
</dbReference>
<evidence type="ECO:0000256" key="4">
    <source>
        <dbReference type="ARBA" id="ARBA00023157"/>
    </source>
</evidence>
<evidence type="ECO:0000256" key="5">
    <source>
        <dbReference type="ARBA" id="ARBA00023284"/>
    </source>
</evidence>
<evidence type="ECO:0000256" key="3">
    <source>
        <dbReference type="ARBA" id="ARBA00022982"/>
    </source>
</evidence>
<feature type="site" description="Deprotonates C-terminal active site Cys" evidence="7">
    <location>
        <position position="26"/>
    </location>
</feature>
<evidence type="ECO:0000256" key="1">
    <source>
        <dbReference type="ARBA" id="ARBA00008987"/>
    </source>
</evidence>
<accession>A0A3G1KYW5</accession>
<dbReference type="CDD" id="cd02947">
    <property type="entry name" value="TRX_family"/>
    <property type="match status" value="1"/>
</dbReference>
<keyword evidence="4 8" id="KW-1015">Disulfide bond</keyword>
<evidence type="ECO:0000259" key="9">
    <source>
        <dbReference type="PROSITE" id="PS51352"/>
    </source>
</evidence>
<evidence type="ECO:0000256" key="2">
    <source>
        <dbReference type="ARBA" id="ARBA00022448"/>
    </source>
</evidence>
<dbReference type="GO" id="GO:0045454">
    <property type="term" value="P:cell redox homeostasis"/>
    <property type="evidence" value="ECO:0007669"/>
    <property type="project" value="TreeGrafter"/>
</dbReference>
<dbReference type="PANTHER" id="PTHR45663:SF11">
    <property type="entry name" value="GEO12009P1"/>
    <property type="match status" value="1"/>
</dbReference>
<organism evidence="10 11">
    <name type="scientific">Formimonas warabiya</name>
    <dbReference type="NCBI Taxonomy" id="1761012"/>
    <lineage>
        <taxon>Bacteria</taxon>
        <taxon>Bacillati</taxon>
        <taxon>Bacillota</taxon>
        <taxon>Clostridia</taxon>
        <taxon>Eubacteriales</taxon>
        <taxon>Peptococcaceae</taxon>
        <taxon>Candidatus Formimonas</taxon>
    </lineage>
</organism>
<proteinExistence type="inferred from homology"/>
<feature type="disulfide bond" description="Redox-active" evidence="8">
    <location>
        <begin position="32"/>
        <end position="35"/>
    </location>
</feature>
<dbReference type="GO" id="GO:0005829">
    <property type="term" value="C:cytosol"/>
    <property type="evidence" value="ECO:0007669"/>
    <property type="project" value="TreeGrafter"/>
</dbReference>
<sequence length="107" mass="12001">MSKVVELTKENFEAEVLKAEGLVMVDFWSQKCEPCKALMPSVHELVEKNEGKAKFCSLDTTNNKRLAINQKVLGLPTIAFYKNGEKIAELVKDFAIEDVQAKLNELA</sequence>
<dbReference type="GO" id="GO:0015035">
    <property type="term" value="F:protein-disulfide reductase activity"/>
    <property type="evidence" value="ECO:0007669"/>
    <property type="project" value="InterPro"/>
</dbReference>
<dbReference type="Proteomes" id="UP000323521">
    <property type="component" value="Chromosome"/>
</dbReference>
<feature type="active site" description="Nucleophile" evidence="7">
    <location>
        <position position="32"/>
    </location>
</feature>
<dbReference type="KEGG" id="fwa:DCMF_25620"/>
<dbReference type="InterPro" id="IPR036249">
    <property type="entry name" value="Thioredoxin-like_sf"/>
</dbReference>
<feature type="active site" description="Nucleophile" evidence="7">
    <location>
        <position position="35"/>
    </location>
</feature>
<dbReference type="InterPro" id="IPR005746">
    <property type="entry name" value="Thioredoxin"/>
</dbReference>
<feature type="site" description="Contributes to redox potential value" evidence="7">
    <location>
        <position position="33"/>
    </location>
</feature>
<keyword evidence="11" id="KW-1185">Reference proteome</keyword>
<dbReference type="Gene3D" id="3.40.30.10">
    <property type="entry name" value="Glutaredoxin"/>
    <property type="match status" value="1"/>
</dbReference>
<evidence type="ECO:0000256" key="8">
    <source>
        <dbReference type="PIRSR" id="PIRSR000077-4"/>
    </source>
</evidence>
<dbReference type="PIRSF" id="PIRSF000077">
    <property type="entry name" value="Thioredoxin"/>
    <property type="match status" value="1"/>
</dbReference>
<dbReference type="EMBL" id="CP017634">
    <property type="protein sequence ID" value="ATW27683.1"/>
    <property type="molecule type" value="Genomic_DNA"/>
</dbReference>
<comment type="similarity">
    <text evidence="1 6">Belongs to the thioredoxin family.</text>
</comment>
<keyword evidence="2" id="KW-0813">Transport</keyword>
<evidence type="ECO:0000313" key="11">
    <source>
        <dbReference type="Proteomes" id="UP000323521"/>
    </source>
</evidence>